<feature type="compositionally biased region" description="Low complexity" evidence="1">
    <location>
        <begin position="427"/>
        <end position="450"/>
    </location>
</feature>
<sequence>MATEKGKETRKMMFYVGGAAAIVALMGGYWIFGSSDKGATGDSQVKAQGLEGGTGQDKQNDPQYNKLLTEWNVEKSDKAAMTGDSFISALSASNPVAVNTGNKQPPPQYSWESGKTTTKNNQQENDAAAKERERQAKAVAELLKKIDDGKKPVTTGVALATALGGEGNDKNGGAFSGWTTSVYPQAPKEDAGNKQGEKDKVKDKGARLVSAYTLIPAVLDTAMDSDDQNSIAIAHVPTGEQAGAKFYSGQNRLAGDGIRIHFTGMELHGVQCKVDAYGVASDSLRAAVSTNVNNRWFSRIILPAFANGLGRTGQLYADSNSQMIITDGGNAIRSTGTPDGKAVAGTIIGGMGEQAGRVMADDAARLPIKQVTVDRNQLIGIQFVAPVYESDCGENFDKANEKSQQADQQATPTLTSAPTQQMPTQAPNYPTQNYPGYPGYGYGASNPYYR</sequence>
<name>A0ABV4EDX7_9GAMM</name>
<keyword evidence="2" id="KW-0812">Transmembrane</keyword>
<evidence type="ECO:0000313" key="3">
    <source>
        <dbReference type="EMBL" id="MEY8773140.1"/>
    </source>
</evidence>
<keyword evidence="2" id="KW-1133">Transmembrane helix</keyword>
<feature type="compositionally biased region" description="Polar residues" evidence="1">
    <location>
        <begin position="402"/>
        <end position="426"/>
    </location>
</feature>
<feature type="region of interest" description="Disordered" evidence="1">
    <location>
        <begin position="97"/>
        <end position="135"/>
    </location>
</feature>
<evidence type="ECO:0000313" key="4">
    <source>
        <dbReference type="Proteomes" id="UP001565243"/>
    </source>
</evidence>
<accession>A0ABV4EDX7</accession>
<feature type="region of interest" description="Disordered" evidence="1">
    <location>
        <begin position="395"/>
        <end position="450"/>
    </location>
</feature>
<gene>
    <name evidence="3" type="primary">traO</name>
    <name evidence="3" type="ORF">AB6T85_22310</name>
</gene>
<feature type="compositionally biased region" description="Basic and acidic residues" evidence="1">
    <location>
        <begin position="187"/>
        <end position="202"/>
    </location>
</feature>
<dbReference type="EMBL" id="JBGFFX010000019">
    <property type="protein sequence ID" value="MEY8773140.1"/>
    <property type="molecule type" value="Genomic_DNA"/>
</dbReference>
<dbReference type="Proteomes" id="UP001565243">
    <property type="component" value="Unassembled WGS sequence"/>
</dbReference>
<proteinExistence type="predicted"/>
<keyword evidence="2" id="KW-0472">Membrane</keyword>
<feature type="transmembrane region" description="Helical" evidence="2">
    <location>
        <begin position="12"/>
        <end position="32"/>
    </location>
</feature>
<feature type="region of interest" description="Disordered" evidence="1">
    <location>
        <begin position="163"/>
        <end position="202"/>
    </location>
</feature>
<evidence type="ECO:0000256" key="2">
    <source>
        <dbReference type="SAM" id="Phobius"/>
    </source>
</evidence>
<organism evidence="3 4">
    <name type="scientific">Erwinia aeris</name>
    <dbReference type="NCBI Taxonomy" id="3239803"/>
    <lineage>
        <taxon>Bacteria</taxon>
        <taxon>Pseudomonadati</taxon>
        <taxon>Pseudomonadota</taxon>
        <taxon>Gammaproteobacteria</taxon>
        <taxon>Enterobacterales</taxon>
        <taxon>Erwiniaceae</taxon>
        <taxon>Erwinia</taxon>
    </lineage>
</organism>
<dbReference type="NCBIfam" id="NF033884">
    <property type="entry name" value="conj_TraO_IncI1"/>
    <property type="match status" value="1"/>
</dbReference>
<protein>
    <submittedName>
        <fullName evidence="3">Conjugal transfer protein TraO</fullName>
    </submittedName>
</protein>
<feature type="region of interest" description="Disordered" evidence="1">
    <location>
        <begin position="37"/>
        <end position="64"/>
    </location>
</feature>
<comment type="caution">
    <text evidence="3">The sequence shown here is derived from an EMBL/GenBank/DDBJ whole genome shotgun (WGS) entry which is preliminary data.</text>
</comment>
<dbReference type="RefSeq" id="WP_369896743.1">
    <property type="nucleotide sequence ID" value="NZ_JBGFFX010000019.1"/>
</dbReference>
<keyword evidence="4" id="KW-1185">Reference proteome</keyword>
<reference evidence="3 4" key="1">
    <citation type="submission" date="2024-07" db="EMBL/GenBank/DDBJ databases">
        <authorList>
            <person name="Hebao G."/>
        </authorList>
    </citation>
    <scope>NUCLEOTIDE SEQUENCE [LARGE SCALE GENOMIC DNA]</scope>
    <source>
        <strain evidence="3 4">ACCC 02193</strain>
    </source>
</reference>
<dbReference type="CDD" id="cd16431">
    <property type="entry name" value="IcmE"/>
    <property type="match status" value="1"/>
</dbReference>
<feature type="compositionally biased region" description="Polar residues" evidence="1">
    <location>
        <begin position="110"/>
        <end position="125"/>
    </location>
</feature>
<dbReference type="InterPro" id="IPR049855">
    <property type="entry name" value="DotG/IcmE-like_C"/>
</dbReference>
<evidence type="ECO:0000256" key="1">
    <source>
        <dbReference type="SAM" id="MobiDB-lite"/>
    </source>
</evidence>